<keyword evidence="1" id="KW-0677">Repeat</keyword>
<protein>
    <submittedName>
        <fullName evidence="4">FOG: ankyrin repeat protein</fullName>
    </submittedName>
</protein>
<dbReference type="PATRIC" id="fig|225937.3.peg.1212"/>
<proteinExistence type="predicted"/>
<dbReference type="Gene3D" id="1.25.40.20">
    <property type="entry name" value="Ankyrin repeat-containing domain"/>
    <property type="match status" value="1"/>
</dbReference>
<keyword evidence="2 3" id="KW-0040">ANK repeat</keyword>
<dbReference type="AlphaFoldDB" id="E4PHK4"/>
<evidence type="ECO:0000256" key="1">
    <source>
        <dbReference type="ARBA" id="ARBA00022737"/>
    </source>
</evidence>
<dbReference type="eggNOG" id="COG0666">
    <property type="taxonomic scope" value="Bacteria"/>
</dbReference>
<reference evidence="5" key="2">
    <citation type="submission" date="2010-02" db="EMBL/GenBank/DDBJ databases">
        <title>Complete genome sequence of Marinobacter adhaerens type strain (HP15).</title>
        <authorList>
            <person name="Gaerdes A.A.M."/>
            <person name="Kaeppel E."/>
            <person name="Shezad A."/>
            <person name="Seebah S."/>
            <person name="Teeling H."/>
            <person name="Yarza P."/>
            <person name="Gloeckner F.O."/>
            <person name="Ullrich M.S."/>
        </authorList>
    </citation>
    <scope>NUCLEOTIDE SEQUENCE [LARGE SCALE GENOMIC DNA]</scope>
    <source>
        <strain evidence="5">DSM 23420 / HP15</strain>
    </source>
</reference>
<accession>E4PHK4</accession>
<reference evidence="4 5" key="1">
    <citation type="journal article" date="2010" name="Stand. Genomic Sci.">
        <title>Complete genome sequence of Marinobacter adhaerens type strain (HP15), a diatom-interacting marine microorganism.</title>
        <authorList>
            <person name="Gardes A."/>
            <person name="Kaeppel E."/>
            <person name="Shehzad A."/>
            <person name="Seebah S."/>
            <person name="Teeling H."/>
            <person name="Yarza P."/>
            <person name="Glockner F.O."/>
            <person name="Grossart H.P."/>
            <person name="Ullrich M.S."/>
        </authorList>
    </citation>
    <scope>NUCLEOTIDE SEQUENCE [LARGE SCALE GENOMIC DNA]</scope>
    <source>
        <strain evidence="5">DSM 23420 / HP15</strain>
    </source>
</reference>
<evidence type="ECO:0000313" key="4">
    <source>
        <dbReference type="EMBL" id="ADP96969.1"/>
    </source>
</evidence>
<gene>
    <name evidence="4" type="ordered locus">HP15_1205</name>
</gene>
<dbReference type="HOGENOM" id="CLU_323358_0_0_6"/>
<dbReference type="SUPFAM" id="SSF48403">
    <property type="entry name" value="Ankyrin repeat"/>
    <property type="match status" value="1"/>
</dbReference>
<dbReference type="PANTHER" id="PTHR24198:SF165">
    <property type="entry name" value="ANKYRIN REPEAT-CONTAINING PROTEIN-RELATED"/>
    <property type="match status" value="1"/>
</dbReference>
<evidence type="ECO:0000256" key="3">
    <source>
        <dbReference type="PROSITE-ProRule" id="PRU00023"/>
    </source>
</evidence>
<dbReference type="EMBL" id="CP001978">
    <property type="protein sequence ID" value="ADP96969.1"/>
    <property type="molecule type" value="Genomic_DNA"/>
</dbReference>
<sequence>MCRSVTKEKSMATFPTIETALLEIHQSLGLKQGQSDTKRKFSSGHMQLINHQKMGEQVLWEIFDELELDEQARAGFVDDLVKIGNAYKGLECNTWTFNADLRQVFWLVLGHFFTPGIARHAAFWNLGANLDGGMPRGSFWYLPEVLSDKNETGVYLPVSQVVDWLSDLAGGSIERLAECRNRAASVSEVDDTETFIRTLYNWRKGTLPYRDKIHCFFSDDFEINFAGSFELDTTETFDRQFSDALRFVEAKKLDEQALRKELAIGDEQDIKRIISGHGTANEKQLFIGLVADRYQRPTLKIIRQRLLFARMIQDGYERALKFLCPGVEKSCPNFEQNKLLQVFAIYKHIYNLTIAAWRNCRVDGEVAEDEWFEERLDPWDAYTLYLSILPSRHETAILELASLLNRMFGSMIAEADLQDLIGYNASSREHVTKAKLGLVTSHAEETIAISKLIDRLKTASPWRTLQSEGRYSVVTQVAGASGLSPKARSAAIERLKELAETPGEQLPPILLELDGYLNGDRKKLSKDSAIQVEKLLAKAKANPSFDQWEAPFLQYEAKHHLAKNDFKLAQKLFDAARKAVLGRGFGSLRGEIARDGFAVQVADQKLIPNNHEIYYREMLAGGVIEEEKAPGIEEVAKWASEYFWNDLYKPYPGLERKKPVGSEELKPAINVFMSGDVNAIKDWINLNHKKYNKSLHYVTGDSLLLSWIKCRSHFQNQLPKMKQIAPMDLQPELQRMERNFDVWRQAIKLLAQKGPKQLTLTDFKGQSPLMLVAEAGDSELVQAFLEAGADPDLQDFQGKSAFHAAVKSYDKASIDALLSHRCNLSLKTVDGRSALHTATWSGNTYAIKKVIELSPQLAWQRDSNGMTPLELAKFYCETPGALSYLNAELVKEGRKPVPAEQIEKLITALKNAPAVN</sequence>
<dbReference type="SMART" id="SM00248">
    <property type="entry name" value="ANK"/>
    <property type="match status" value="3"/>
</dbReference>
<feature type="repeat" description="ANK" evidence="3">
    <location>
        <begin position="764"/>
        <end position="796"/>
    </location>
</feature>
<dbReference type="Proteomes" id="UP000007077">
    <property type="component" value="Chromosome"/>
</dbReference>
<name>E4PHK4_MARAH</name>
<evidence type="ECO:0000313" key="5">
    <source>
        <dbReference type="Proteomes" id="UP000007077"/>
    </source>
</evidence>
<dbReference type="InterPro" id="IPR002110">
    <property type="entry name" value="Ankyrin_rpt"/>
</dbReference>
<dbReference type="KEGG" id="mad:HP15_1205"/>
<dbReference type="PANTHER" id="PTHR24198">
    <property type="entry name" value="ANKYRIN REPEAT AND PROTEIN KINASE DOMAIN-CONTAINING PROTEIN"/>
    <property type="match status" value="1"/>
</dbReference>
<dbReference type="PROSITE" id="PS50088">
    <property type="entry name" value="ANK_REPEAT"/>
    <property type="match status" value="1"/>
</dbReference>
<dbReference type="PROSITE" id="PS50297">
    <property type="entry name" value="ANK_REP_REGION"/>
    <property type="match status" value="1"/>
</dbReference>
<dbReference type="STRING" id="225937.HP15_1205"/>
<dbReference type="InterPro" id="IPR036770">
    <property type="entry name" value="Ankyrin_rpt-contain_sf"/>
</dbReference>
<evidence type="ECO:0000256" key="2">
    <source>
        <dbReference type="ARBA" id="ARBA00023043"/>
    </source>
</evidence>
<organism evidence="4 5">
    <name type="scientific">Marinobacter adhaerens (strain DSM 23420 / HP15)</name>
    <dbReference type="NCBI Taxonomy" id="225937"/>
    <lineage>
        <taxon>Bacteria</taxon>
        <taxon>Pseudomonadati</taxon>
        <taxon>Pseudomonadota</taxon>
        <taxon>Gammaproteobacteria</taxon>
        <taxon>Pseudomonadales</taxon>
        <taxon>Marinobacteraceae</taxon>
        <taxon>Marinobacter</taxon>
    </lineage>
</organism>
<dbReference type="Pfam" id="PF13857">
    <property type="entry name" value="Ank_5"/>
    <property type="match status" value="1"/>
</dbReference>